<evidence type="ECO:0000256" key="11">
    <source>
        <dbReference type="SAM" id="SignalP"/>
    </source>
</evidence>
<evidence type="ECO:0000256" key="1">
    <source>
        <dbReference type="ARBA" id="ARBA00004571"/>
    </source>
</evidence>
<accession>A0A6N1X0C5</accession>
<keyword evidence="6 11" id="KW-0732">Signal</keyword>
<feature type="domain" description="Porin" evidence="12">
    <location>
        <begin position="11"/>
        <end position="336"/>
    </location>
</feature>
<dbReference type="PANTHER" id="PTHR34501">
    <property type="entry name" value="PROTEIN YDDL-RELATED"/>
    <property type="match status" value="1"/>
</dbReference>
<feature type="signal peptide" evidence="11">
    <location>
        <begin position="1"/>
        <end position="20"/>
    </location>
</feature>
<feature type="chain" id="PRO_5027114162" evidence="11">
    <location>
        <begin position="21"/>
        <end position="361"/>
    </location>
</feature>
<keyword evidence="14" id="KW-1185">Reference proteome</keyword>
<dbReference type="GO" id="GO:0009279">
    <property type="term" value="C:cell outer membrane"/>
    <property type="evidence" value="ECO:0007669"/>
    <property type="project" value="UniProtKB-SubCell"/>
</dbReference>
<evidence type="ECO:0000256" key="2">
    <source>
        <dbReference type="ARBA" id="ARBA00011233"/>
    </source>
</evidence>
<dbReference type="InterPro" id="IPR033900">
    <property type="entry name" value="Gram_neg_porin_domain"/>
</dbReference>
<dbReference type="GO" id="GO:0006811">
    <property type="term" value="P:monoatomic ion transport"/>
    <property type="evidence" value="ECO:0007669"/>
    <property type="project" value="UniProtKB-KW"/>
</dbReference>
<keyword evidence="8" id="KW-0626">Porin</keyword>
<comment type="subunit">
    <text evidence="2">Homotrimer.</text>
</comment>
<dbReference type="InterPro" id="IPR023614">
    <property type="entry name" value="Porin_dom_sf"/>
</dbReference>
<dbReference type="InterPro" id="IPR002299">
    <property type="entry name" value="Porin_Neis"/>
</dbReference>
<dbReference type="InterPro" id="IPR050298">
    <property type="entry name" value="Gram-neg_bact_OMP"/>
</dbReference>
<evidence type="ECO:0000313" key="13">
    <source>
        <dbReference type="EMBL" id="QKV51516.1"/>
    </source>
</evidence>
<evidence type="ECO:0000259" key="12">
    <source>
        <dbReference type="Pfam" id="PF13609"/>
    </source>
</evidence>
<evidence type="ECO:0000256" key="7">
    <source>
        <dbReference type="ARBA" id="ARBA00023065"/>
    </source>
</evidence>
<keyword evidence="3" id="KW-0813">Transport</keyword>
<dbReference type="EMBL" id="CP054840">
    <property type="protein sequence ID" value="QKV51516.1"/>
    <property type="molecule type" value="Genomic_DNA"/>
</dbReference>
<dbReference type="GO" id="GO:0046930">
    <property type="term" value="C:pore complex"/>
    <property type="evidence" value="ECO:0007669"/>
    <property type="project" value="UniProtKB-KW"/>
</dbReference>
<sequence>MHKISALAIAALSASLPALAQAQQAPAQSSLTIYGIVDVAMRSQTGFTASYANAPDNSRVINSGVGPTSRWGLRGQEDLGGGLKATFNLESTLGVDTGTSGSAAGFFDRAAIVGLTGNWGAVTAGRQNTLVADSVTLIDAIGLRFASLNPNIQVTSLTGHRLGIEYGTTNSTGASNRVNNSVKYSGTFGGVTARAMYSFGESAISSRRQESRGLGLNYANGGLVLVSAYTQFQDANGLELDAANIGAAWKTGDLRLTLNFGRNQGDTSTTAQTTNKVLALGGTYPLTQQLSLNGGYYKVDRERTGLNKDGYTRVIGFVDYQLSRRSSLYLELDTTKWKAGYQGVGNKDRSNGISLGITHFF</sequence>
<dbReference type="KEGG" id="aant:HUK68_00640"/>
<evidence type="ECO:0000256" key="8">
    <source>
        <dbReference type="ARBA" id="ARBA00023114"/>
    </source>
</evidence>
<proteinExistence type="predicted"/>
<evidence type="ECO:0000256" key="4">
    <source>
        <dbReference type="ARBA" id="ARBA00022452"/>
    </source>
</evidence>
<evidence type="ECO:0000256" key="3">
    <source>
        <dbReference type="ARBA" id="ARBA00022448"/>
    </source>
</evidence>
<evidence type="ECO:0000313" key="14">
    <source>
        <dbReference type="Proteomes" id="UP000509579"/>
    </source>
</evidence>
<dbReference type="PANTHER" id="PTHR34501:SF9">
    <property type="entry name" value="MAJOR OUTER MEMBRANE PROTEIN P.IA"/>
    <property type="match status" value="1"/>
</dbReference>
<dbReference type="CDD" id="cd00342">
    <property type="entry name" value="gram_neg_porins"/>
    <property type="match status" value="1"/>
</dbReference>
<keyword evidence="7" id="KW-0406">Ion transport</keyword>
<keyword evidence="5" id="KW-0812">Transmembrane</keyword>
<dbReference type="PRINTS" id="PR00184">
    <property type="entry name" value="NEISSPPORIN"/>
</dbReference>
<dbReference type="Pfam" id="PF13609">
    <property type="entry name" value="Porin_4"/>
    <property type="match status" value="1"/>
</dbReference>
<keyword evidence="10" id="KW-0998">Cell outer membrane</keyword>
<evidence type="ECO:0000256" key="6">
    <source>
        <dbReference type="ARBA" id="ARBA00022729"/>
    </source>
</evidence>
<evidence type="ECO:0000256" key="9">
    <source>
        <dbReference type="ARBA" id="ARBA00023136"/>
    </source>
</evidence>
<keyword evidence="4" id="KW-1134">Transmembrane beta strand</keyword>
<gene>
    <name evidence="13" type="ORF">HUK68_00640</name>
</gene>
<dbReference type="AlphaFoldDB" id="A0A6N1X0C5"/>
<name>A0A6N1X0C5_9BURK</name>
<comment type="subcellular location">
    <subcellularLocation>
        <location evidence="1">Cell outer membrane</location>
        <topology evidence="1">Multi-pass membrane protein</topology>
    </subcellularLocation>
</comment>
<keyword evidence="9" id="KW-0472">Membrane</keyword>
<dbReference type="Proteomes" id="UP000509579">
    <property type="component" value="Chromosome"/>
</dbReference>
<protein>
    <submittedName>
        <fullName evidence="13">Porin</fullName>
    </submittedName>
</protein>
<dbReference type="SUPFAM" id="SSF56935">
    <property type="entry name" value="Porins"/>
    <property type="match status" value="1"/>
</dbReference>
<dbReference type="Gene3D" id="2.40.160.10">
    <property type="entry name" value="Porin"/>
    <property type="match status" value="1"/>
</dbReference>
<dbReference type="GO" id="GO:0015288">
    <property type="term" value="F:porin activity"/>
    <property type="evidence" value="ECO:0007669"/>
    <property type="project" value="UniProtKB-KW"/>
</dbReference>
<dbReference type="RefSeq" id="WP_175502452.1">
    <property type="nucleotide sequence ID" value="NZ_CAURQT010000008.1"/>
</dbReference>
<organism evidence="13 14">
    <name type="scientific">Comamonas antarctica</name>
    <dbReference type="NCBI Taxonomy" id="2743470"/>
    <lineage>
        <taxon>Bacteria</taxon>
        <taxon>Pseudomonadati</taxon>
        <taxon>Pseudomonadota</taxon>
        <taxon>Betaproteobacteria</taxon>
        <taxon>Burkholderiales</taxon>
        <taxon>Comamonadaceae</taxon>
        <taxon>Comamonas</taxon>
    </lineage>
</organism>
<evidence type="ECO:0000256" key="5">
    <source>
        <dbReference type="ARBA" id="ARBA00022692"/>
    </source>
</evidence>
<reference evidence="13 14" key="1">
    <citation type="submission" date="2020-06" db="EMBL/GenBank/DDBJ databases">
        <title>Acidovorax antarctica sp. nov., isolated from Corinth ice sheet soil, Antarctic Fields Peninsula.</title>
        <authorList>
            <person name="Xu Q."/>
            <person name="Peng F."/>
        </authorList>
    </citation>
    <scope>NUCLEOTIDE SEQUENCE [LARGE SCALE GENOMIC DNA]</scope>
    <source>
        <strain evidence="13 14">16-35-5</strain>
    </source>
</reference>
<evidence type="ECO:0000256" key="10">
    <source>
        <dbReference type="ARBA" id="ARBA00023237"/>
    </source>
</evidence>